<sequence length="436" mass="50089">MKKLFYAPVTFCLIASCSHKPINKEIDTFTNHSFDTTREPTSEKTCRDIIYSLLTVAGTPNISAYSAKTWNDLDKSIMLEFNKALTTPYKYTGYKIYKEGMPHVEVLKKVFNIRPGEKTENTVGTIIDQYTKYMDNLVSTNVVKREDVLLPAFVFKKPDGNLLWKSFGKEIPDDAVIERNIISPETLNAMAKEGYFPVGNDEHTINDISAFEHDLAHFTGFIDSPEYMKEVKKLALTDQSRLTVNQAKRASFFKEGMVYIKDDEALMKTLKISDEMRKNPSQVTLEEMKKYLNGFSIEELETTRMELASNINKYYVSLGGSGRHSIDPRSNIFHDIVQSVLPMISRGLPGDDGDYVQVASKDGLAVFQTMLLRLRDIKYSDWSYAVTHTPPKDSPIYKFFEESRRWQSKDDPMLDLYRDFVELRRTFLTDPIDDND</sequence>
<evidence type="ECO:0008006" key="3">
    <source>
        <dbReference type="Google" id="ProtNLM"/>
    </source>
</evidence>
<name>A0ABU5VUB2_9BACT</name>
<comment type="caution">
    <text evidence="1">The sequence shown here is derived from an EMBL/GenBank/DDBJ whole genome shotgun (WGS) entry which is preliminary data.</text>
</comment>
<dbReference type="Proteomes" id="UP001302274">
    <property type="component" value="Unassembled WGS sequence"/>
</dbReference>
<evidence type="ECO:0000313" key="2">
    <source>
        <dbReference type="Proteomes" id="UP001302274"/>
    </source>
</evidence>
<protein>
    <recommendedName>
        <fullName evidence="3">Lipoprotein</fullName>
    </recommendedName>
</protein>
<gene>
    <name evidence="1" type="ORF">SHI21_05345</name>
</gene>
<dbReference type="EMBL" id="JAYGJQ010000001">
    <property type="protein sequence ID" value="MEA9355610.1"/>
    <property type="molecule type" value="Genomic_DNA"/>
</dbReference>
<proteinExistence type="predicted"/>
<dbReference type="RefSeq" id="WP_323575225.1">
    <property type="nucleotide sequence ID" value="NZ_JAYGJQ010000001.1"/>
</dbReference>
<evidence type="ECO:0000313" key="1">
    <source>
        <dbReference type="EMBL" id="MEA9355610.1"/>
    </source>
</evidence>
<organism evidence="1 2">
    <name type="scientific">Bacteriovorax antarcticus</name>
    <dbReference type="NCBI Taxonomy" id="3088717"/>
    <lineage>
        <taxon>Bacteria</taxon>
        <taxon>Pseudomonadati</taxon>
        <taxon>Bdellovibrionota</taxon>
        <taxon>Bacteriovoracia</taxon>
        <taxon>Bacteriovoracales</taxon>
        <taxon>Bacteriovoracaceae</taxon>
        <taxon>Bacteriovorax</taxon>
    </lineage>
</organism>
<dbReference type="PROSITE" id="PS51257">
    <property type="entry name" value="PROKAR_LIPOPROTEIN"/>
    <property type="match status" value="1"/>
</dbReference>
<keyword evidence="2" id="KW-1185">Reference proteome</keyword>
<accession>A0ABU5VUB2</accession>
<reference evidence="1 2" key="1">
    <citation type="submission" date="2023-11" db="EMBL/GenBank/DDBJ databases">
        <title>A Novel Polar Bacteriovorax (B. antarcticus) Isolated from the Biocrust in Antarctica.</title>
        <authorList>
            <person name="Mun W."/>
            <person name="Choi S.Y."/>
            <person name="Mitchell R.J."/>
        </authorList>
    </citation>
    <scope>NUCLEOTIDE SEQUENCE [LARGE SCALE GENOMIC DNA]</scope>
    <source>
        <strain evidence="1 2">PP10</strain>
    </source>
</reference>